<keyword evidence="2" id="KW-0812">Transmembrane</keyword>
<gene>
    <name evidence="4" type="ORF">US62_C0038G0006</name>
</gene>
<evidence type="ECO:0000259" key="3">
    <source>
        <dbReference type="Pfam" id="PF04865"/>
    </source>
</evidence>
<feature type="region of interest" description="Disordered" evidence="1">
    <location>
        <begin position="255"/>
        <end position="274"/>
    </location>
</feature>
<evidence type="ECO:0000256" key="1">
    <source>
        <dbReference type="SAM" id="MobiDB-lite"/>
    </source>
</evidence>
<dbReference type="Pfam" id="PF04865">
    <property type="entry name" value="Baseplate_J"/>
    <property type="match status" value="1"/>
</dbReference>
<evidence type="ECO:0000313" key="4">
    <source>
        <dbReference type="EMBL" id="KKQ43949.1"/>
    </source>
</evidence>
<accession>A0A0G0K4C6</accession>
<sequence length="735" mass="79811">MDFKSFLPKKDEKNTYEYFWSLIIEPGWVQAGIWRIERDEAQVNFSGMPVAWGSDEDLITSADSALSASVQNLPDETPEPTKTVFGVVSSWVEGGQIKADYLDKIKIICTELSLKPVGFVVISEAVAHFVKSEEGSPLSAIIVGVYKENIELSVFQLGNLLGTTKISRSVSIVDDITEGLTRFSGSNNLPSRFIMYDGREGELEEARQALLKANWEDHSNLKFLHTPKVEVVETKDKLKAVCLAGASEMSAVERVTDVGESKKDDLSSEKPDVAPSAESFGFTINKDLSQTIEQAPLEDEQISEPDDSHSNVEPVHNFTEEIRKDIPRPVKTKRFNFLGGVFKNLSAKFGNFFKNFKGLSFGKIPLIAGLVVLLLVIIGGVAAWWFLPTATVTVYVSPKTLNESFEAKFDASGETKPQEKIIKANLEKTTIEGSKTASTTGIKTVGDKAKGQVTIYRAGTSMSLPSGTIIKGPDSLSFSLDEAVTIASGSAGSPGSTKANVSAASIGASYNLSSGTSFSVGSYSLGDLEAKNESAFSGGSSREVNVVSDDDMEKLEKDLTDELKDKAIKELSEKISDDEVLIDASLVSGTESKKFNSKIGDEASTLKLDLSVNEEAFVVKKSDIEDVSMEFLKEKTPPGFILKRENIKTNIETVGGGEEGKYRVSVTANLLPDVDIVDITKKILGRYPEVAKQYMSKNVAGFTGVEFDQKPTLPGRLGTLPRVYGHLEVLLAAQK</sequence>
<proteinExistence type="predicted"/>
<dbReference type="EMBL" id="LBTR01000038">
    <property type="protein sequence ID" value="KKQ43949.1"/>
    <property type="molecule type" value="Genomic_DNA"/>
</dbReference>
<evidence type="ECO:0000313" key="5">
    <source>
        <dbReference type="Proteomes" id="UP000034603"/>
    </source>
</evidence>
<feature type="compositionally biased region" description="Basic and acidic residues" evidence="1">
    <location>
        <begin position="255"/>
        <end position="272"/>
    </location>
</feature>
<evidence type="ECO:0000256" key="2">
    <source>
        <dbReference type="SAM" id="Phobius"/>
    </source>
</evidence>
<dbReference type="Proteomes" id="UP000034603">
    <property type="component" value="Unassembled WGS sequence"/>
</dbReference>
<comment type="caution">
    <text evidence="4">The sequence shown here is derived from an EMBL/GenBank/DDBJ whole genome shotgun (WGS) entry which is preliminary data.</text>
</comment>
<feature type="domain" description="Baseplate protein J-like barrel" evidence="3">
    <location>
        <begin position="453"/>
        <end position="539"/>
    </location>
</feature>
<keyword evidence="2" id="KW-0472">Membrane</keyword>
<name>A0A0G0K4C6_9BACT</name>
<feature type="transmembrane region" description="Helical" evidence="2">
    <location>
        <begin position="364"/>
        <end position="387"/>
    </location>
</feature>
<dbReference type="InterPro" id="IPR006949">
    <property type="entry name" value="Barrel_Baseplate_J-like"/>
</dbReference>
<dbReference type="AlphaFoldDB" id="A0A0G0K4C6"/>
<reference evidence="4 5" key="1">
    <citation type="journal article" date="2015" name="Nature">
        <title>rRNA introns, odd ribosomes, and small enigmatic genomes across a large radiation of phyla.</title>
        <authorList>
            <person name="Brown C.T."/>
            <person name="Hug L.A."/>
            <person name="Thomas B.C."/>
            <person name="Sharon I."/>
            <person name="Castelle C.J."/>
            <person name="Singh A."/>
            <person name="Wilkins M.J."/>
            <person name="Williams K.H."/>
            <person name="Banfield J.F."/>
        </authorList>
    </citation>
    <scope>NUCLEOTIDE SEQUENCE [LARGE SCALE GENOMIC DNA]</scope>
</reference>
<protein>
    <recommendedName>
        <fullName evidence="3">Baseplate protein J-like barrel domain-containing protein</fullName>
    </recommendedName>
</protein>
<keyword evidence="2" id="KW-1133">Transmembrane helix</keyword>
<organism evidence="4 5">
    <name type="scientific">Candidatus Woesebacteria bacterium GW2011_GWA1_37_8</name>
    <dbReference type="NCBI Taxonomy" id="1618546"/>
    <lineage>
        <taxon>Bacteria</taxon>
        <taxon>Candidatus Woeseibacteriota</taxon>
    </lineage>
</organism>